<evidence type="ECO:0000256" key="1">
    <source>
        <dbReference type="ARBA" id="ARBA00006641"/>
    </source>
</evidence>
<keyword evidence="4" id="KW-0645">Protease</keyword>
<dbReference type="Proteomes" id="UP000315010">
    <property type="component" value="Unassembled WGS sequence"/>
</dbReference>
<evidence type="ECO:0000256" key="3">
    <source>
        <dbReference type="ARBA" id="ARBA00022490"/>
    </source>
</evidence>
<dbReference type="SUPFAM" id="SSF53182">
    <property type="entry name" value="Pyrrolidone carboxyl peptidase (pyroglutamate aminopeptidase)"/>
    <property type="match status" value="1"/>
</dbReference>
<organism evidence="9 10">
    <name type="scientific">Novipirellula herctigrandis</name>
    <dbReference type="NCBI Taxonomy" id="2527986"/>
    <lineage>
        <taxon>Bacteria</taxon>
        <taxon>Pseudomonadati</taxon>
        <taxon>Planctomycetota</taxon>
        <taxon>Planctomycetia</taxon>
        <taxon>Pirellulales</taxon>
        <taxon>Pirellulaceae</taxon>
        <taxon>Novipirellula</taxon>
    </lineage>
</organism>
<evidence type="ECO:0000256" key="5">
    <source>
        <dbReference type="ARBA" id="ARBA00022801"/>
    </source>
</evidence>
<sequence length="193" mass="21591">MTRVLLTAFEPYDRWPDNSSWLALVDLTRWYDGAVEIVTRRYPVELTRMSEQLRKDLQDDYDLAIHLGQSPGSPLIKLESIGLNVRSDGTELLQDSPAAYRSPLSLDRCNKVLLNAGIPCEVSHHAGTYLCNAALYLSQHYSYSFGMKTKSAFVHLPLSPAQVARDFDRLPSMSTPMVSAALAMIIEELKGNT</sequence>
<evidence type="ECO:0000256" key="2">
    <source>
        <dbReference type="ARBA" id="ARBA00019191"/>
    </source>
</evidence>
<dbReference type="CDD" id="cd00501">
    <property type="entry name" value="Peptidase_C15"/>
    <property type="match status" value="1"/>
</dbReference>
<keyword evidence="3" id="KW-0963">Cytoplasm</keyword>
<dbReference type="PANTHER" id="PTHR23402">
    <property type="entry name" value="PROTEASE FAMILY C15 PYROGLUTAMYL-PEPTIDASE I-RELATED"/>
    <property type="match status" value="1"/>
</dbReference>
<dbReference type="EMBL" id="SJPJ01000001">
    <property type="protein sequence ID" value="TWT80980.1"/>
    <property type="molecule type" value="Genomic_DNA"/>
</dbReference>
<dbReference type="GO" id="GO:0006508">
    <property type="term" value="P:proteolysis"/>
    <property type="evidence" value="ECO:0007669"/>
    <property type="project" value="UniProtKB-KW"/>
</dbReference>
<name>A0A5C5Z1C9_9BACT</name>
<protein>
    <recommendedName>
        <fullName evidence="2">Pyrrolidone-carboxylate peptidase</fullName>
    </recommendedName>
    <alternativeName>
        <fullName evidence="7">5-oxoprolyl-peptidase</fullName>
    </alternativeName>
    <alternativeName>
        <fullName evidence="8">Pyroglutamyl-peptidase I</fullName>
    </alternativeName>
</protein>
<dbReference type="RefSeq" id="WP_146396408.1">
    <property type="nucleotide sequence ID" value="NZ_SJPJ01000001.1"/>
</dbReference>
<dbReference type="InterPro" id="IPR000816">
    <property type="entry name" value="Peptidase_C15"/>
</dbReference>
<dbReference type="InterPro" id="IPR036440">
    <property type="entry name" value="Peptidase_C15-like_sf"/>
</dbReference>
<comment type="similarity">
    <text evidence="1">Belongs to the peptidase C15 family.</text>
</comment>
<evidence type="ECO:0000256" key="8">
    <source>
        <dbReference type="ARBA" id="ARBA00031559"/>
    </source>
</evidence>
<evidence type="ECO:0000256" key="4">
    <source>
        <dbReference type="ARBA" id="ARBA00022670"/>
    </source>
</evidence>
<evidence type="ECO:0000256" key="6">
    <source>
        <dbReference type="ARBA" id="ARBA00022807"/>
    </source>
</evidence>
<evidence type="ECO:0000313" key="9">
    <source>
        <dbReference type="EMBL" id="TWT80980.1"/>
    </source>
</evidence>
<dbReference type="InterPro" id="IPR016125">
    <property type="entry name" value="Peptidase_C15-like"/>
</dbReference>
<accession>A0A5C5Z1C9</accession>
<dbReference type="PANTHER" id="PTHR23402:SF1">
    <property type="entry name" value="PYROGLUTAMYL-PEPTIDASE I"/>
    <property type="match status" value="1"/>
</dbReference>
<proteinExistence type="inferred from homology"/>
<dbReference type="Pfam" id="PF01470">
    <property type="entry name" value="Peptidase_C15"/>
    <property type="match status" value="1"/>
</dbReference>
<dbReference type="GO" id="GO:0016920">
    <property type="term" value="F:pyroglutamyl-peptidase activity"/>
    <property type="evidence" value="ECO:0007669"/>
    <property type="project" value="InterPro"/>
</dbReference>
<keyword evidence="10" id="KW-1185">Reference proteome</keyword>
<comment type="caution">
    <text evidence="9">The sequence shown here is derived from an EMBL/GenBank/DDBJ whole genome shotgun (WGS) entry which is preliminary data.</text>
</comment>
<evidence type="ECO:0000256" key="7">
    <source>
        <dbReference type="ARBA" id="ARBA00030836"/>
    </source>
</evidence>
<dbReference type="OrthoDB" id="9779738at2"/>
<gene>
    <name evidence="9" type="primary">pcp</name>
    <name evidence="9" type="ORF">CA13_24270</name>
</gene>
<evidence type="ECO:0000313" key="10">
    <source>
        <dbReference type="Proteomes" id="UP000315010"/>
    </source>
</evidence>
<dbReference type="AlphaFoldDB" id="A0A5C5Z1C9"/>
<dbReference type="Gene3D" id="3.40.630.20">
    <property type="entry name" value="Peptidase C15, pyroglutamyl peptidase I-like"/>
    <property type="match status" value="1"/>
</dbReference>
<dbReference type="PRINTS" id="PR00706">
    <property type="entry name" value="PYROGLUPTASE"/>
</dbReference>
<reference evidence="9 10" key="1">
    <citation type="submission" date="2019-02" db="EMBL/GenBank/DDBJ databases">
        <title>Deep-cultivation of Planctomycetes and their phenomic and genomic characterization uncovers novel biology.</title>
        <authorList>
            <person name="Wiegand S."/>
            <person name="Jogler M."/>
            <person name="Boedeker C."/>
            <person name="Pinto D."/>
            <person name="Vollmers J."/>
            <person name="Rivas-Marin E."/>
            <person name="Kohn T."/>
            <person name="Peeters S.H."/>
            <person name="Heuer A."/>
            <person name="Rast P."/>
            <person name="Oberbeckmann S."/>
            <person name="Bunk B."/>
            <person name="Jeske O."/>
            <person name="Meyerdierks A."/>
            <person name="Storesund J.E."/>
            <person name="Kallscheuer N."/>
            <person name="Luecker S."/>
            <person name="Lage O.M."/>
            <person name="Pohl T."/>
            <person name="Merkel B.J."/>
            <person name="Hornburger P."/>
            <person name="Mueller R.-W."/>
            <person name="Bruemmer F."/>
            <person name="Labrenz M."/>
            <person name="Spormann A.M."/>
            <person name="Op Den Camp H."/>
            <person name="Overmann J."/>
            <person name="Amann R."/>
            <person name="Jetten M.S.M."/>
            <person name="Mascher T."/>
            <person name="Medema M.H."/>
            <person name="Devos D.P."/>
            <person name="Kaster A.-K."/>
            <person name="Ovreas L."/>
            <person name="Rohde M."/>
            <person name="Galperin M.Y."/>
            <person name="Jogler C."/>
        </authorList>
    </citation>
    <scope>NUCLEOTIDE SEQUENCE [LARGE SCALE GENOMIC DNA]</scope>
    <source>
        <strain evidence="9 10">CA13</strain>
    </source>
</reference>
<dbReference type="GO" id="GO:0005829">
    <property type="term" value="C:cytosol"/>
    <property type="evidence" value="ECO:0007669"/>
    <property type="project" value="InterPro"/>
</dbReference>
<keyword evidence="6" id="KW-0788">Thiol protease</keyword>
<keyword evidence="5 9" id="KW-0378">Hydrolase</keyword>
<dbReference type="PIRSF" id="PIRSF015592">
    <property type="entry name" value="Prld-crbxl_pptds"/>
    <property type="match status" value="1"/>
</dbReference>